<dbReference type="EMBL" id="CALLCH030000010">
    <property type="protein sequence ID" value="CAI4214086.1"/>
    <property type="molecule type" value="Genomic_DNA"/>
</dbReference>
<dbReference type="GO" id="GO:0016620">
    <property type="term" value="F:oxidoreductase activity, acting on the aldehyde or oxo group of donors, NAD or NADP as acceptor"/>
    <property type="evidence" value="ECO:0007669"/>
    <property type="project" value="InterPro"/>
</dbReference>
<reference evidence="3" key="1">
    <citation type="submission" date="2022-11" db="EMBL/GenBank/DDBJ databases">
        <authorList>
            <person name="Scott C."/>
            <person name="Bruce N."/>
        </authorList>
    </citation>
    <scope>NUCLEOTIDE SEQUENCE</scope>
</reference>
<feature type="domain" description="Aldehyde dehydrogenase" evidence="2">
    <location>
        <begin position="20"/>
        <end position="178"/>
    </location>
</feature>
<keyword evidence="4" id="KW-1185">Reference proteome</keyword>
<keyword evidence="1" id="KW-0812">Transmembrane</keyword>
<organism evidence="3 4">
    <name type="scientific">Parascedosporium putredinis</name>
    <dbReference type="NCBI Taxonomy" id="1442378"/>
    <lineage>
        <taxon>Eukaryota</taxon>
        <taxon>Fungi</taxon>
        <taxon>Dikarya</taxon>
        <taxon>Ascomycota</taxon>
        <taxon>Pezizomycotina</taxon>
        <taxon>Sordariomycetes</taxon>
        <taxon>Hypocreomycetidae</taxon>
        <taxon>Microascales</taxon>
        <taxon>Microascaceae</taxon>
        <taxon>Parascedosporium</taxon>
    </lineage>
</organism>
<dbReference type="Pfam" id="PF00171">
    <property type="entry name" value="Aldedh"/>
    <property type="match status" value="1"/>
</dbReference>
<protein>
    <recommendedName>
        <fullName evidence="2">Aldehyde dehydrogenase domain-containing protein</fullName>
    </recommendedName>
</protein>
<dbReference type="Gene3D" id="3.40.605.10">
    <property type="entry name" value="Aldehyde Dehydrogenase, Chain A, domain 1"/>
    <property type="match status" value="1"/>
</dbReference>
<dbReference type="InterPro" id="IPR016162">
    <property type="entry name" value="Ald_DH_N"/>
</dbReference>
<dbReference type="AlphaFoldDB" id="A0A9P1H184"/>
<gene>
    <name evidence="3" type="ORF">PPNO1_LOCUS3819</name>
</gene>
<feature type="transmembrane region" description="Helical" evidence="1">
    <location>
        <begin position="434"/>
        <end position="462"/>
    </location>
</feature>
<proteinExistence type="predicted"/>
<evidence type="ECO:0000259" key="2">
    <source>
        <dbReference type="Pfam" id="PF00171"/>
    </source>
</evidence>
<dbReference type="Gene3D" id="3.40.309.10">
    <property type="entry name" value="Aldehyde Dehydrogenase, Chain A, domain 2"/>
    <property type="match status" value="1"/>
</dbReference>
<dbReference type="PANTHER" id="PTHR43111">
    <property type="entry name" value="ALDEHYDE DEHYDROGENASE B-RELATED"/>
    <property type="match status" value="1"/>
</dbReference>
<accession>A0A9P1H184</accession>
<dbReference type="PANTHER" id="PTHR43111:SF1">
    <property type="entry name" value="ALDEHYDE DEHYDROGENASE B-RELATED"/>
    <property type="match status" value="1"/>
</dbReference>
<keyword evidence="1" id="KW-0472">Membrane</keyword>
<name>A0A9P1H184_9PEZI</name>
<evidence type="ECO:0000313" key="4">
    <source>
        <dbReference type="Proteomes" id="UP000838763"/>
    </source>
</evidence>
<dbReference type="InterPro" id="IPR015590">
    <property type="entry name" value="Aldehyde_DH_dom"/>
</dbReference>
<evidence type="ECO:0000256" key="1">
    <source>
        <dbReference type="SAM" id="Phobius"/>
    </source>
</evidence>
<dbReference type="Proteomes" id="UP000838763">
    <property type="component" value="Unassembled WGS sequence"/>
</dbReference>
<dbReference type="OrthoDB" id="5596991at2759"/>
<sequence length="472" mass="51386">MPKPFSKIRSAAIDGRLHNPIYRKCQLKALHDALTKSLPEIQRVIAKDTGNQSTEVKVECWLAMRAIADAYTALDTEKALEEEYALAHGKDSPDAREPVGVVVIEPTSHTFFYSLITALVPALAAGNCVILQVEQSMLETPTYVLKLVENALDADVIHISRTKVNAADIAHRHIRIVSRPGALVAAVVERDADIQAAAKALVAMRFGLRGKSPYAPDIVLVNEWVKKDFLMAARQHSIQFISDGPQQPVAGGRKLEAMGLLDEIVKEGFSNVVSAGHDGIILEIENRKSFLTQRKLQEKCLGVLAVSSMDDAIDTARKLGRLSAAYIFTTPAAAKYICDFVDADLCFVNHVPTNLLFGPVAPVGKPLDHAEGTRYPTSLFTVPKPRYITKPALISRIESILAGAVSPQLHKLEAEASAPLPDMKRPERQNGIGFFHQGIVTGGILVLSAIISTTGGLAYCGFKYLWPFVRAL</sequence>
<dbReference type="SUPFAM" id="SSF53720">
    <property type="entry name" value="ALDH-like"/>
    <property type="match status" value="1"/>
</dbReference>
<keyword evidence="1" id="KW-1133">Transmembrane helix</keyword>
<comment type="caution">
    <text evidence="3">The sequence shown here is derived from an EMBL/GenBank/DDBJ whole genome shotgun (WGS) entry which is preliminary data.</text>
</comment>
<dbReference type="InterPro" id="IPR016163">
    <property type="entry name" value="Ald_DH_C"/>
</dbReference>
<dbReference type="InterPro" id="IPR016161">
    <property type="entry name" value="Ald_DH/histidinol_DH"/>
</dbReference>
<evidence type="ECO:0000313" key="3">
    <source>
        <dbReference type="EMBL" id="CAI4214086.1"/>
    </source>
</evidence>